<name>A0AA36MSE6_9DINO</name>
<dbReference type="Gene3D" id="3.80.10.10">
    <property type="entry name" value="Ribonuclease Inhibitor"/>
    <property type="match status" value="1"/>
</dbReference>
<keyword evidence="3" id="KW-1185">Reference proteome</keyword>
<feature type="compositionally biased region" description="Polar residues" evidence="1">
    <location>
        <begin position="412"/>
        <end position="425"/>
    </location>
</feature>
<feature type="region of interest" description="Disordered" evidence="1">
    <location>
        <begin position="280"/>
        <end position="308"/>
    </location>
</feature>
<feature type="region of interest" description="Disordered" evidence="1">
    <location>
        <begin position="207"/>
        <end position="233"/>
    </location>
</feature>
<dbReference type="PANTHER" id="PTHR22708">
    <property type="entry name" value="LEUCINE-RICH REPEAT-CONTAINING PROTEIN 56"/>
    <property type="match status" value="1"/>
</dbReference>
<dbReference type="AlphaFoldDB" id="A0AA36MSE6"/>
<comment type="caution">
    <text evidence="2">The sequence shown here is derived from an EMBL/GenBank/DDBJ whole genome shotgun (WGS) entry which is preliminary data.</text>
</comment>
<protein>
    <recommendedName>
        <fullName evidence="4">Leucine-rich repeat-containing protein 56</fullName>
    </recommendedName>
</protein>
<reference evidence="2" key="1">
    <citation type="submission" date="2023-08" db="EMBL/GenBank/DDBJ databases">
        <authorList>
            <person name="Chen Y."/>
            <person name="Shah S."/>
            <person name="Dougan E. K."/>
            <person name="Thang M."/>
            <person name="Chan C."/>
        </authorList>
    </citation>
    <scope>NUCLEOTIDE SEQUENCE</scope>
</reference>
<dbReference type="InterPro" id="IPR032675">
    <property type="entry name" value="LRR_dom_sf"/>
</dbReference>
<dbReference type="PANTHER" id="PTHR22708:SF0">
    <property type="entry name" value="LEUCINE-RICH REPEAT-CONTAINING PROTEIN 56"/>
    <property type="match status" value="1"/>
</dbReference>
<dbReference type="InterPro" id="IPR040091">
    <property type="entry name" value="LRRC56"/>
</dbReference>
<evidence type="ECO:0008006" key="4">
    <source>
        <dbReference type="Google" id="ProtNLM"/>
    </source>
</evidence>
<feature type="compositionally biased region" description="Basic and acidic residues" evidence="1">
    <location>
        <begin position="297"/>
        <end position="306"/>
    </location>
</feature>
<organism evidence="2 3">
    <name type="scientific">Effrenium voratum</name>
    <dbReference type="NCBI Taxonomy" id="2562239"/>
    <lineage>
        <taxon>Eukaryota</taxon>
        <taxon>Sar</taxon>
        <taxon>Alveolata</taxon>
        <taxon>Dinophyceae</taxon>
        <taxon>Suessiales</taxon>
        <taxon>Symbiodiniaceae</taxon>
        <taxon>Effrenium</taxon>
    </lineage>
</organism>
<proteinExistence type="predicted"/>
<evidence type="ECO:0000313" key="3">
    <source>
        <dbReference type="Proteomes" id="UP001178507"/>
    </source>
</evidence>
<accession>A0AA36MSE6</accession>
<sequence>MDRVPKLRVDVAQQHELDLQQNGPGFSPDFLRHYCETQDLEQVTYLEIQADSATQSLELLGQQLPQLRQLKLSSVSSVLSLRDLGSSLGHLEVLWMTRCGLQDLGGAPLLPSLREFYLSFNDVVDLTPLTGCEQLEVLDLEGNAVADAEDVRALGSLPRLRELNLSGNPVSSKDRLTREGILELLPSLEVLDDEPLGSHLCRHHDLGDDCHSLSSGSGRREESPQASLDEEDVAELAEPRHPLLVAGFADSSAKTGAGLFVGEPDETELVVEQLKRARRNAGGHAFTARPGFTMQPPDRRTRDDGRPATATSRLNFEELVATDAASELTCGESLAGNPMRALRRRHPSGAQTAREAAMDIRELLQRYQTYTQGAAPVVPIQEEDAPPRPATPDVRVRGSTPKSDGFEPRTATPKNSKNATPSSKSAFVDFGTSPPLRKGRPPLMTKSSGYARSCEPIELS</sequence>
<evidence type="ECO:0000256" key="1">
    <source>
        <dbReference type="SAM" id="MobiDB-lite"/>
    </source>
</evidence>
<gene>
    <name evidence="2" type="ORF">EVOR1521_LOCUS10941</name>
</gene>
<dbReference type="EMBL" id="CAUJNA010001068">
    <property type="protein sequence ID" value="CAJ1383970.1"/>
    <property type="molecule type" value="Genomic_DNA"/>
</dbReference>
<dbReference type="SUPFAM" id="SSF52058">
    <property type="entry name" value="L domain-like"/>
    <property type="match status" value="1"/>
</dbReference>
<feature type="region of interest" description="Disordered" evidence="1">
    <location>
        <begin position="376"/>
        <end position="460"/>
    </location>
</feature>
<dbReference type="Proteomes" id="UP001178507">
    <property type="component" value="Unassembled WGS sequence"/>
</dbReference>
<evidence type="ECO:0000313" key="2">
    <source>
        <dbReference type="EMBL" id="CAJ1383970.1"/>
    </source>
</evidence>